<feature type="binding site" evidence="16">
    <location>
        <position position="70"/>
    </location>
    <ligand>
        <name>substrate</name>
    </ligand>
</feature>
<protein>
    <recommendedName>
        <fullName evidence="22">Diacylglycerol kinase</fullName>
    </recommendedName>
</protein>
<dbReference type="GO" id="GO:0008654">
    <property type="term" value="P:phospholipid biosynthetic process"/>
    <property type="evidence" value="ECO:0007669"/>
    <property type="project" value="UniProtKB-KW"/>
</dbReference>
<keyword evidence="21" id="KW-1185">Reference proteome</keyword>
<feature type="binding site" evidence="17">
    <location>
        <begin position="95"/>
        <end position="96"/>
    </location>
    <ligand>
        <name>ATP</name>
        <dbReference type="ChEBI" id="CHEBI:30616"/>
    </ligand>
</feature>
<evidence type="ECO:0008006" key="22">
    <source>
        <dbReference type="Google" id="ProtNLM"/>
    </source>
</evidence>
<feature type="binding site" evidence="17">
    <location>
        <position position="29"/>
    </location>
    <ligand>
        <name>ATP</name>
        <dbReference type="ChEBI" id="CHEBI:30616"/>
    </ligand>
</feature>
<evidence type="ECO:0000256" key="6">
    <source>
        <dbReference type="ARBA" id="ARBA00022692"/>
    </source>
</evidence>
<dbReference type="CDD" id="cd14265">
    <property type="entry name" value="UDPK_IM_like"/>
    <property type="match status" value="1"/>
</dbReference>
<evidence type="ECO:0000256" key="1">
    <source>
        <dbReference type="ARBA" id="ARBA00004651"/>
    </source>
</evidence>
<evidence type="ECO:0000256" key="14">
    <source>
        <dbReference type="ARBA" id="ARBA00023264"/>
    </source>
</evidence>
<comment type="subcellular location">
    <subcellularLocation>
        <location evidence="1">Cell membrane</location>
        <topology evidence="1">Multi-pass membrane protein</topology>
    </subcellularLocation>
</comment>
<feature type="binding site" evidence="17">
    <location>
        <begin position="86"/>
        <end position="88"/>
    </location>
    <ligand>
        <name>ATP</name>
        <dbReference type="ChEBI" id="CHEBI:30616"/>
    </ligand>
</feature>
<dbReference type="InterPro" id="IPR036945">
    <property type="entry name" value="DAGK_sf"/>
</dbReference>
<evidence type="ECO:0000256" key="10">
    <source>
        <dbReference type="ARBA" id="ARBA00022989"/>
    </source>
</evidence>
<keyword evidence="4" id="KW-0444">Lipid biosynthesis</keyword>
<accession>A0A1E5LHZ4</accession>
<feature type="binding site" evidence="17">
    <location>
        <position position="17"/>
    </location>
    <ligand>
        <name>ATP</name>
        <dbReference type="ChEBI" id="CHEBI:30616"/>
    </ligand>
</feature>
<evidence type="ECO:0000256" key="18">
    <source>
        <dbReference type="PIRSR" id="PIRSR600829-4"/>
    </source>
</evidence>
<organism evidence="20 21">
    <name type="scientific">Bacillus solimangrovi</name>
    <dbReference type="NCBI Taxonomy" id="1305675"/>
    <lineage>
        <taxon>Bacteria</taxon>
        <taxon>Bacillati</taxon>
        <taxon>Bacillota</taxon>
        <taxon>Bacilli</taxon>
        <taxon>Bacillales</taxon>
        <taxon>Bacillaceae</taxon>
        <taxon>Bacillus</taxon>
    </lineage>
</organism>
<sequence>MDSLGKRYHRLVRSFGYAFQGLFNSLKNEQNMQIHFIAGTLVMIGAWILELPRNDYIVIFILIGGMVSLELLNTAIERVVDLVTEEYHPLAKQAKDIAAAAVLWFAIISFIIGCVIFYRPFINFVTNL</sequence>
<keyword evidence="12 19" id="KW-0472">Membrane</keyword>
<evidence type="ECO:0000256" key="3">
    <source>
        <dbReference type="ARBA" id="ARBA00022475"/>
    </source>
</evidence>
<evidence type="ECO:0000256" key="16">
    <source>
        <dbReference type="PIRSR" id="PIRSR600829-2"/>
    </source>
</evidence>
<evidence type="ECO:0000256" key="4">
    <source>
        <dbReference type="ARBA" id="ARBA00022516"/>
    </source>
</evidence>
<keyword evidence="9 17" id="KW-0067">ATP-binding</keyword>
<evidence type="ECO:0000256" key="2">
    <source>
        <dbReference type="ARBA" id="ARBA00005967"/>
    </source>
</evidence>
<dbReference type="PROSITE" id="PS01069">
    <property type="entry name" value="DAGK_PROKAR"/>
    <property type="match status" value="1"/>
</dbReference>
<keyword evidence="3" id="KW-1003">Cell membrane</keyword>
<feature type="active site" description="Proton acceptor" evidence="15">
    <location>
        <position position="70"/>
    </location>
</feature>
<evidence type="ECO:0000256" key="15">
    <source>
        <dbReference type="PIRSR" id="PIRSR600829-1"/>
    </source>
</evidence>
<dbReference type="OrthoDB" id="9789934at2"/>
<gene>
    <name evidence="20" type="ORF">BFG57_11745</name>
</gene>
<evidence type="ECO:0000256" key="19">
    <source>
        <dbReference type="SAM" id="Phobius"/>
    </source>
</evidence>
<dbReference type="PANTHER" id="PTHR34299">
    <property type="entry name" value="DIACYLGLYCEROL KINASE"/>
    <property type="match status" value="1"/>
</dbReference>
<dbReference type="STRING" id="1305675.BFG57_11745"/>
<dbReference type="AlphaFoldDB" id="A0A1E5LHZ4"/>
<dbReference type="GO" id="GO:0005886">
    <property type="term" value="C:plasma membrane"/>
    <property type="evidence" value="ECO:0007669"/>
    <property type="project" value="UniProtKB-SubCell"/>
</dbReference>
<keyword evidence="6 19" id="KW-0812">Transmembrane</keyword>
<dbReference type="EMBL" id="MJEH01000010">
    <property type="protein sequence ID" value="OEH93703.1"/>
    <property type="molecule type" value="Genomic_DNA"/>
</dbReference>
<dbReference type="Pfam" id="PF01219">
    <property type="entry name" value="DAGK_prokar"/>
    <property type="match status" value="1"/>
</dbReference>
<comment type="cofactor">
    <cofactor evidence="18">
        <name>Mg(2+)</name>
        <dbReference type="ChEBI" id="CHEBI:18420"/>
    </cofactor>
    <text evidence="18">Mn(2+), Zn(2+), Cd(2+) and Co(2+) support activity to lesser extents.</text>
</comment>
<evidence type="ECO:0000256" key="9">
    <source>
        <dbReference type="ARBA" id="ARBA00022840"/>
    </source>
</evidence>
<keyword evidence="11" id="KW-0443">Lipid metabolism</keyword>
<dbReference type="PANTHER" id="PTHR34299:SF1">
    <property type="entry name" value="DIACYLGLYCEROL KINASE"/>
    <property type="match status" value="1"/>
</dbReference>
<evidence type="ECO:0000256" key="7">
    <source>
        <dbReference type="ARBA" id="ARBA00022741"/>
    </source>
</evidence>
<keyword evidence="18" id="KW-0460">Magnesium</keyword>
<keyword evidence="18" id="KW-0479">Metal-binding</keyword>
<keyword evidence="7 17" id="KW-0547">Nucleotide-binding</keyword>
<feature type="transmembrane region" description="Helical" evidence="19">
    <location>
        <begin position="32"/>
        <end position="50"/>
    </location>
</feature>
<dbReference type="Gene3D" id="1.10.287.3610">
    <property type="match status" value="1"/>
</dbReference>
<comment type="similarity">
    <text evidence="2">Belongs to the bacterial diacylglycerol kinase family.</text>
</comment>
<dbReference type="RefSeq" id="WP_069716278.1">
    <property type="nucleotide sequence ID" value="NZ_MJEH01000010.1"/>
</dbReference>
<evidence type="ECO:0000256" key="13">
    <source>
        <dbReference type="ARBA" id="ARBA00023209"/>
    </source>
</evidence>
<proteinExistence type="inferred from homology"/>
<evidence type="ECO:0000313" key="21">
    <source>
        <dbReference type="Proteomes" id="UP000095209"/>
    </source>
</evidence>
<feature type="transmembrane region" description="Helical" evidence="19">
    <location>
        <begin position="56"/>
        <end position="76"/>
    </location>
</feature>
<reference evidence="20 21" key="1">
    <citation type="submission" date="2016-08" db="EMBL/GenBank/DDBJ databases">
        <title>Genome of Bacillus solimangrovi GH2-4.</title>
        <authorList>
            <person name="Lim S."/>
            <person name="Kim B.-C."/>
        </authorList>
    </citation>
    <scope>NUCLEOTIDE SEQUENCE [LARGE SCALE GENOMIC DNA]</scope>
    <source>
        <strain evidence="20 21">GH2-4</strain>
    </source>
</reference>
<evidence type="ECO:0000256" key="17">
    <source>
        <dbReference type="PIRSR" id="PIRSR600829-3"/>
    </source>
</evidence>
<dbReference type="GO" id="GO:0016301">
    <property type="term" value="F:kinase activity"/>
    <property type="evidence" value="ECO:0007669"/>
    <property type="project" value="UniProtKB-KW"/>
</dbReference>
<evidence type="ECO:0000256" key="8">
    <source>
        <dbReference type="ARBA" id="ARBA00022777"/>
    </source>
</evidence>
<keyword evidence="5" id="KW-0808">Transferase</keyword>
<feature type="binding site" evidence="17">
    <location>
        <position position="10"/>
    </location>
    <ligand>
        <name>ATP</name>
        <dbReference type="ChEBI" id="CHEBI:30616"/>
    </ligand>
</feature>
<name>A0A1E5LHZ4_9BACI</name>
<dbReference type="GO" id="GO:0046872">
    <property type="term" value="F:metal ion binding"/>
    <property type="evidence" value="ECO:0007669"/>
    <property type="project" value="UniProtKB-KW"/>
</dbReference>
<dbReference type="InterPro" id="IPR033717">
    <property type="entry name" value="UDPK"/>
</dbReference>
<evidence type="ECO:0000313" key="20">
    <source>
        <dbReference type="EMBL" id="OEH93703.1"/>
    </source>
</evidence>
<keyword evidence="8" id="KW-0418">Kinase</keyword>
<feature type="binding site" evidence="18">
    <location>
        <position position="77"/>
    </location>
    <ligand>
        <name>a divalent metal cation</name>
        <dbReference type="ChEBI" id="CHEBI:60240"/>
    </ligand>
</feature>
<keyword evidence="14" id="KW-1208">Phospholipid metabolism</keyword>
<feature type="binding site" evidence="18">
    <location>
        <position position="29"/>
    </location>
    <ligand>
        <name>a divalent metal cation</name>
        <dbReference type="ChEBI" id="CHEBI:60240"/>
    </ligand>
</feature>
<comment type="caution">
    <text evidence="20">The sequence shown here is derived from an EMBL/GenBank/DDBJ whole genome shotgun (WGS) entry which is preliminary data.</text>
</comment>
<feature type="binding site" evidence="17">
    <location>
        <position position="77"/>
    </location>
    <ligand>
        <name>ATP</name>
        <dbReference type="ChEBI" id="CHEBI:30616"/>
    </ligand>
</feature>
<keyword evidence="10 19" id="KW-1133">Transmembrane helix</keyword>
<dbReference type="InterPro" id="IPR000829">
    <property type="entry name" value="DAGK"/>
</dbReference>
<evidence type="ECO:0000256" key="11">
    <source>
        <dbReference type="ARBA" id="ARBA00023098"/>
    </source>
</evidence>
<keyword evidence="13" id="KW-0594">Phospholipid biosynthesis</keyword>
<dbReference type="Proteomes" id="UP000095209">
    <property type="component" value="Unassembled WGS sequence"/>
</dbReference>
<feature type="binding site" evidence="16">
    <location>
        <position position="10"/>
    </location>
    <ligand>
        <name>substrate</name>
    </ligand>
</feature>
<feature type="transmembrane region" description="Helical" evidence="19">
    <location>
        <begin position="97"/>
        <end position="118"/>
    </location>
</feature>
<evidence type="ECO:0000256" key="12">
    <source>
        <dbReference type="ARBA" id="ARBA00023136"/>
    </source>
</evidence>
<dbReference type="GO" id="GO:0005524">
    <property type="term" value="F:ATP binding"/>
    <property type="evidence" value="ECO:0007669"/>
    <property type="project" value="UniProtKB-KW"/>
</dbReference>
<evidence type="ECO:0000256" key="5">
    <source>
        <dbReference type="ARBA" id="ARBA00022679"/>
    </source>
</evidence>